<dbReference type="EMBL" id="WVTA01000014">
    <property type="protein sequence ID" value="KAK3202485.1"/>
    <property type="molecule type" value="Genomic_DNA"/>
</dbReference>
<keyword evidence="1 2" id="KW-0694">RNA-binding</keyword>
<evidence type="ECO:0000313" key="5">
    <source>
        <dbReference type="EMBL" id="KAK3202485.1"/>
    </source>
</evidence>
<dbReference type="Proteomes" id="UP001280581">
    <property type="component" value="Unassembled WGS sequence"/>
</dbReference>
<evidence type="ECO:0000313" key="6">
    <source>
        <dbReference type="Proteomes" id="UP001280581"/>
    </source>
</evidence>
<sequence>MSPTQSPPSSSVVGGPPSSPFTGTERTGYSPDAARKGDRQVVAESSKAAGKKPVVELPAIRHVTYDGLDPRPHDHPVFVNEIDASSEDFISRYVFMKRMPDGASTIEAGSDHEAELNKVQEKMKEQYVVFRDCVPIYSRGIYLRFDNLQDAGAGKLILEQHHFRCAYVDNYAFALAKSQDTAAIDEFEGQLRIIVSAAPVIPGLQIKFTLNDLRLMHDDLEACLSRFGAIRDFVNVSNEDMALDFIFRFEFYSVEAANRARASLLDEPMERQCDNGLWVWTIHSAENWTGPRPPNSPHRHNPRKDDKGRLVDFRHTEVNIPAQPINQPNDPQLIHNRVDKSRIESGADVRTTIMLRNIPNKLDWMTLKALLDRICFGTYDFIYLRIDFKSGHNVGYAFINFCDIQGMLLMLQHVEGRGWPGYRSTKNAELSYATIQGREALVQKFRNSSVMQQTPYCRPRLFITKEEAWIVQNIRRTGVELKFPDPDNWSKYQRSIDSARTVGLFAPTGAVHQAADRTHSSAYDRGTPRDMVHMYNQYGSPPNFNVYTDAQKREAEIKYFEQFGPSHSGMIAFDNIPLGIVKGYIGTPQAGLGRPAHPGPIQRPVPQGLGPVAPIPLYGFGEATYTATGANVSSIFYTDGHLRNNQE</sequence>
<dbReference type="PANTHER" id="PTHR23189">
    <property type="entry name" value="RNA RECOGNITION MOTIF-CONTAINING"/>
    <property type="match status" value="1"/>
</dbReference>
<organism evidence="5 6">
    <name type="scientific">Pseudopithomyces chartarum</name>
    <dbReference type="NCBI Taxonomy" id="1892770"/>
    <lineage>
        <taxon>Eukaryota</taxon>
        <taxon>Fungi</taxon>
        <taxon>Dikarya</taxon>
        <taxon>Ascomycota</taxon>
        <taxon>Pezizomycotina</taxon>
        <taxon>Dothideomycetes</taxon>
        <taxon>Pleosporomycetidae</taxon>
        <taxon>Pleosporales</taxon>
        <taxon>Massarineae</taxon>
        <taxon>Didymosphaeriaceae</taxon>
        <taxon>Pseudopithomyces</taxon>
    </lineage>
</organism>
<dbReference type="PROSITE" id="PS50102">
    <property type="entry name" value="RRM"/>
    <property type="match status" value="1"/>
</dbReference>
<dbReference type="AlphaFoldDB" id="A0AAN6LTH7"/>
<dbReference type="InterPro" id="IPR012677">
    <property type="entry name" value="Nucleotide-bd_a/b_plait_sf"/>
</dbReference>
<evidence type="ECO:0000256" key="2">
    <source>
        <dbReference type="PROSITE-ProRule" id="PRU00176"/>
    </source>
</evidence>
<evidence type="ECO:0000256" key="3">
    <source>
        <dbReference type="SAM" id="MobiDB-lite"/>
    </source>
</evidence>
<dbReference type="GO" id="GO:0003723">
    <property type="term" value="F:RNA binding"/>
    <property type="evidence" value="ECO:0007669"/>
    <property type="project" value="UniProtKB-UniRule"/>
</dbReference>
<feature type="domain" description="RRM" evidence="4">
    <location>
        <begin position="351"/>
        <end position="447"/>
    </location>
</feature>
<proteinExistence type="predicted"/>
<keyword evidence="6" id="KW-1185">Reference proteome</keyword>
<reference evidence="5 6" key="1">
    <citation type="submission" date="2021-02" db="EMBL/GenBank/DDBJ databases">
        <title>Genome assembly of Pseudopithomyces chartarum.</title>
        <authorList>
            <person name="Jauregui R."/>
            <person name="Singh J."/>
            <person name="Voisey C."/>
        </authorList>
    </citation>
    <scope>NUCLEOTIDE SEQUENCE [LARGE SCALE GENOMIC DNA]</scope>
    <source>
        <strain evidence="5 6">AGR01</strain>
    </source>
</reference>
<dbReference type="SUPFAM" id="SSF54928">
    <property type="entry name" value="RNA-binding domain, RBD"/>
    <property type="match status" value="1"/>
</dbReference>
<accession>A0AAN6LTH7</accession>
<dbReference type="Gene3D" id="3.30.70.330">
    <property type="match status" value="1"/>
</dbReference>
<dbReference type="InterPro" id="IPR007201">
    <property type="entry name" value="Mei2-like_Rrm_C"/>
</dbReference>
<protein>
    <recommendedName>
        <fullName evidence="4">RRM domain-containing protein</fullName>
    </recommendedName>
</protein>
<comment type="caution">
    <text evidence="5">The sequence shown here is derived from an EMBL/GenBank/DDBJ whole genome shotgun (WGS) entry which is preliminary data.</text>
</comment>
<dbReference type="InterPro" id="IPR000504">
    <property type="entry name" value="RRM_dom"/>
</dbReference>
<evidence type="ECO:0000256" key="1">
    <source>
        <dbReference type="ARBA" id="ARBA00022884"/>
    </source>
</evidence>
<name>A0AAN6LTH7_9PLEO</name>
<dbReference type="Pfam" id="PF04059">
    <property type="entry name" value="RRM_2"/>
    <property type="match status" value="1"/>
</dbReference>
<feature type="region of interest" description="Disordered" evidence="3">
    <location>
        <begin position="1"/>
        <end position="49"/>
    </location>
</feature>
<dbReference type="InterPro" id="IPR035979">
    <property type="entry name" value="RBD_domain_sf"/>
</dbReference>
<feature type="compositionally biased region" description="Low complexity" evidence="3">
    <location>
        <begin position="7"/>
        <end position="16"/>
    </location>
</feature>
<evidence type="ECO:0000259" key="4">
    <source>
        <dbReference type="PROSITE" id="PS50102"/>
    </source>
</evidence>
<gene>
    <name evidence="5" type="ORF">GRF29_161g1376576</name>
</gene>